<keyword evidence="3" id="KW-1185">Reference proteome</keyword>
<dbReference type="Proteomes" id="UP000286921">
    <property type="component" value="Unassembled WGS sequence"/>
</dbReference>
<gene>
    <name evidence="2" type="ORF">AAWM_07320</name>
</gene>
<feature type="region of interest" description="Disordered" evidence="1">
    <location>
        <begin position="38"/>
        <end position="179"/>
    </location>
</feature>
<evidence type="ECO:0000313" key="2">
    <source>
        <dbReference type="EMBL" id="GCB24435.1"/>
    </source>
</evidence>
<dbReference type="EMBL" id="BDHI01000017">
    <property type="protein sequence ID" value="GCB24435.1"/>
    <property type="molecule type" value="Genomic_DNA"/>
</dbReference>
<comment type="caution">
    <text evidence="2">The sequence shown here is derived from an EMBL/GenBank/DDBJ whole genome shotgun (WGS) entry which is preliminary data.</text>
</comment>
<proteinExistence type="predicted"/>
<evidence type="ECO:0000313" key="3">
    <source>
        <dbReference type="Proteomes" id="UP000286921"/>
    </source>
</evidence>
<evidence type="ECO:0000256" key="1">
    <source>
        <dbReference type="SAM" id="MobiDB-lite"/>
    </source>
</evidence>
<organism evidence="2 3">
    <name type="scientific">Aspergillus awamori</name>
    <name type="common">Black koji mold</name>
    <dbReference type="NCBI Taxonomy" id="105351"/>
    <lineage>
        <taxon>Eukaryota</taxon>
        <taxon>Fungi</taxon>
        <taxon>Dikarya</taxon>
        <taxon>Ascomycota</taxon>
        <taxon>Pezizomycotina</taxon>
        <taxon>Eurotiomycetes</taxon>
        <taxon>Eurotiomycetidae</taxon>
        <taxon>Eurotiales</taxon>
        <taxon>Aspergillaceae</taxon>
        <taxon>Aspergillus</taxon>
    </lineage>
</organism>
<accession>A0A401KYP4</accession>
<feature type="region of interest" description="Disordered" evidence="1">
    <location>
        <begin position="1"/>
        <end position="26"/>
    </location>
</feature>
<reference evidence="2 3" key="1">
    <citation type="submission" date="2016-09" db="EMBL/GenBank/DDBJ databases">
        <title>Aspergillus awamori IFM 58123T.</title>
        <authorList>
            <person name="Kusuya Y."/>
            <person name="Shimizu M."/>
            <person name="Takahashi H."/>
            <person name="Yaguchi T."/>
        </authorList>
    </citation>
    <scope>NUCLEOTIDE SEQUENCE [LARGE SCALE GENOMIC DNA]</scope>
    <source>
        <strain evidence="2 3">IFM 58123</strain>
    </source>
</reference>
<sequence>MTAFVDGEKDQHKTAEEEGGPGPIHGHVRMLRLAANSGWDGQNSCDEGKEEQHRPYSKVPAPVEKLSGHAGDENPRDKADGGAGIAHTENQVFAPSRAIGSAQEHDSRRKQSRRAEALQCPTEIHHGGVLRETGNERLDKTPGQPPFEHHKSSKAIRQMAEEEQRTTRRQGKGTRWPAG</sequence>
<feature type="compositionally biased region" description="Basic and acidic residues" evidence="1">
    <location>
        <begin position="66"/>
        <end position="80"/>
    </location>
</feature>
<name>A0A401KYP4_ASPAW</name>
<protein>
    <submittedName>
        <fullName evidence="2">Uncharacterized protein</fullName>
    </submittedName>
</protein>
<feature type="compositionally biased region" description="Basic and acidic residues" evidence="1">
    <location>
        <begin position="103"/>
        <end position="116"/>
    </location>
</feature>
<dbReference type="AlphaFoldDB" id="A0A401KYP4"/>
<feature type="compositionally biased region" description="Basic and acidic residues" evidence="1">
    <location>
        <begin position="1"/>
        <end position="16"/>
    </location>
</feature>